<dbReference type="PANTHER" id="PTHR43090:SF2">
    <property type="entry name" value="1-(5-PHOSPHORIBOSYL)-5-[(5-PHOSPHORIBOSYLAMINO)METHYLIDENEAMINO] IMIDAZOLE-4-CARBOXAMIDE ISOMERASE"/>
    <property type="match status" value="1"/>
</dbReference>
<comment type="similarity">
    <text evidence="4 12">Belongs to the HisA/HisF family.</text>
</comment>
<evidence type="ECO:0000256" key="7">
    <source>
        <dbReference type="ARBA" id="ARBA00022605"/>
    </source>
</evidence>
<keyword evidence="8 12" id="KW-0368">Histidine biosynthesis</keyword>
<dbReference type="OrthoDB" id="446074at2759"/>
<dbReference type="SUPFAM" id="SSF51366">
    <property type="entry name" value="Ribulose-phoshate binding barrel"/>
    <property type="match status" value="1"/>
</dbReference>
<protein>
    <recommendedName>
        <fullName evidence="6 13">1-(5-phosphoribosyl)-5-[(5-phosphoribosylamino)methylideneamino] imidazole-4-carboxamide isomerase</fullName>
        <ecNumber evidence="5 13">5.3.1.16</ecNumber>
    </recommendedName>
    <alternativeName>
        <fullName evidence="11 13">5-proFAR isomerase</fullName>
    </alternativeName>
    <alternativeName>
        <fullName evidence="10 13">Phosphoribosylformimino-5-aminoimidazole carboxamide ribotide isomerase</fullName>
    </alternativeName>
</protein>
<evidence type="ECO:0000256" key="8">
    <source>
        <dbReference type="ARBA" id="ARBA00023102"/>
    </source>
</evidence>
<dbReference type="InterPro" id="IPR006062">
    <property type="entry name" value="His_biosynth"/>
</dbReference>
<gene>
    <name evidence="14" type="primary">HIS6</name>
    <name evidence="14" type="ORF">EIP91_004243</name>
</gene>
<sequence>MKSVFRPCIDLHDGQVKQIVGGTLDAENSSSLKTNFVASHPPEYYAELYKKHNLTGGHVIMLGKGNDEAARSALAAWDGGLQVGGGINDQNALSWLEAGASKVIVTSYLFPEGSFSLERLQRLSSLIGKDRLVVDVSCRKVGHCWYVATNKWQQITEMEITKETLDMLSQYCSEFLIHAADVEGLCEGIDQLLVQKLGEWVTIPTTYAGGAKDIADLETVNRLSHGKVDLTYGSALDIFGGTLVRFDDLVAAAKTPVFGNHRNWGLCTPSGTTSASTTHTMVSLARTIRNFRRVGFREWWRQMQYIGDAKSGQFMGKDQFGNRYYENLNPEEEIPGRHRWVDFAQHNYNASQVPPEWHAWISHIRKDPPPEDSVMQNLSPPWKAPWTENLTGTRGAFKTYNTTKPKYEAWQPKVSARGGP</sequence>
<dbReference type="Pfam" id="PF00977">
    <property type="entry name" value="His_biosynth"/>
    <property type="match status" value="1"/>
</dbReference>
<dbReference type="PANTHER" id="PTHR43090">
    <property type="entry name" value="1-(5-PHOSPHORIBOSYL)-5-[(5-PHOSPHORIBOSYLAMINO)METHYLIDENEAMINO] IMIDAZOLE-4-CARBOXAMIDE ISOMERASE"/>
    <property type="match status" value="1"/>
</dbReference>
<dbReference type="EMBL" id="RWJN01000242">
    <property type="protein sequence ID" value="TCD64333.1"/>
    <property type="molecule type" value="Genomic_DNA"/>
</dbReference>
<evidence type="ECO:0000313" key="14">
    <source>
        <dbReference type="EMBL" id="TCD64333.1"/>
    </source>
</evidence>
<evidence type="ECO:0000256" key="3">
    <source>
        <dbReference type="ARBA" id="ARBA00007355"/>
    </source>
</evidence>
<evidence type="ECO:0000256" key="2">
    <source>
        <dbReference type="ARBA" id="ARBA00005133"/>
    </source>
</evidence>
<keyword evidence="9 13" id="KW-0413">Isomerase</keyword>
<evidence type="ECO:0000256" key="12">
    <source>
        <dbReference type="RuleBase" id="RU003657"/>
    </source>
</evidence>
<dbReference type="InterPro" id="IPR044524">
    <property type="entry name" value="Isoase_HisA-like"/>
</dbReference>
<comment type="similarity">
    <text evidence="3">Belongs to the complex I NDUFA12 subunit family.</text>
</comment>
<evidence type="ECO:0000256" key="9">
    <source>
        <dbReference type="ARBA" id="ARBA00023235"/>
    </source>
</evidence>
<dbReference type="FunFam" id="3.20.20.70:FF:000110">
    <property type="entry name" value="1-(5-phosphoribosyl)-5-[(5-phosphoribosylamino)methylideneamino] imidazole-4-carboxamide isomerase, chloroplastic"/>
    <property type="match status" value="1"/>
</dbReference>
<comment type="pathway">
    <text evidence="2 13">Amino-acid biosynthesis; L-histidine biosynthesis; L-histidine from 5-phospho-alpha-D-ribose 1-diphosphate: step 4/9.</text>
</comment>
<evidence type="ECO:0000256" key="11">
    <source>
        <dbReference type="ARBA" id="ARBA00031376"/>
    </source>
</evidence>
<evidence type="ECO:0000313" key="15">
    <source>
        <dbReference type="Proteomes" id="UP000292702"/>
    </source>
</evidence>
<dbReference type="GO" id="GO:0000105">
    <property type="term" value="P:L-histidine biosynthetic process"/>
    <property type="evidence" value="ECO:0007669"/>
    <property type="project" value="UniProtKB-UniPathway"/>
</dbReference>
<comment type="catalytic activity">
    <reaction evidence="1 13">
        <text>1-(5-phospho-beta-D-ribosyl)-5-[(5-phospho-beta-D-ribosylamino)methylideneamino]imidazole-4-carboxamide = 5-[(5-phospho-1-deoxy-D-ribulos-1-ylimino)methylamino]-1-(5-phospho-beta-D-ribosyl)imidazole-4-carboxamide</text>
        <dbReference type="Rhea" id="RHEA:15469"/>
        <dbReference type="ChEBI" id="CHEBI:58435"/>
        <dbReference type="ChEBI" id="CHEBI:58525"/>
        <dbReference type="EC" id="5.3.1.16"/>
    </reaction>
</comment>
<dbReference type="InterPro" id="IPR011858">
    <property type="entry name" value="His6/HISN3"/>
</dbReference>
<comment type="caution">
    <text evidence="14">The sequence shown here is derived from an EMBL/GenBank/DDBJ whole genome shotgun (WGS) entry which is preliminary data.</text>
</comment>
<evidence type="ECO:0000256" key="10">
    <source>
        <dbReference type="ARBA" id="ARBA00030547"/>
    </source>
</evidence>
<dbReference type="Pfam" id="PF05071">
    <property type="entry name" value="NDUFA12"/>
    <property type="match status" value="1"/>
</dbReference>
<comment type="subcellular location">
    <subcellularLocation>
        <location evidence="13">Cytoplasm</location>
    </subcellularLocation>
</comment>
<dbReference type="NCBIfam" id="TIGR02129">
    <property type="entry name" value="hisA_euk"/>
    <property type="match status" value="1"/>
</dbReference>
<dbReference type="GO" id="GO:0000162">
    <property type="term" value="P:L-tryptophan biosynthetic process"/>
    <property type="evidence" value="ECO:0007669"/>
    <property type="project" value="TreeGrafter"/>
</dbReference>
<evidence type="ECO:0000256" key="1">
    <source>
        <dbReference type="ARBA" id="ARBA00000901"/>
    </source>
</evidence>
<dbReference type="Gene3D" id="3.20.20.70">
    <property type="entry name" value="Aldolase class I"/>
    <property type="match status" value="1"/>
</dbReference>
<dbReference type="CDD" id="cd04723">
    <property type="entry name" value="HisA_HisF"/>
    <property type="match status" value="1"/>
</dbReference>
<name>A0A4R0RCA3_9APHY</name>
<keyword evidence="13" id="KW-0963">Cytoplasm</keyword>
<dbReference type="STRING" id="92696.A0A4R0RCA3"/>
<organism evidence="14 15">
    <name type="scientific">Steccherinum ochraceum</name>
    <dbReference type="NCBI Taxonomy" id="92696"/>
    <lineage>
        <taxon>Eukaryota</taxon>
        <taxon>Fungi</taxon>
        <taxon>Dikarya</taxon>
        <taxon>Basidiomycota</taxon>
        <taxon>Agaricomycotina</taxon>
        <taxon>Agaricomycetes</taxon>
        <taxon>Polyporales</taxon>
        <taxon>Steccherinaceae</taxon>
        <taxon>Steccherinum</taxon>
    </lineage>
</organism>
<evidence type="ECO:0000256" key="4">
    <source>
        <dbReference type="ARBA" id="ARBA00009667"/>
    </source>
</evidence>
<dbReference type="UniPathway" id="UPA00031">
    <property type="reaction ID" value="UER00009"/>
</dbReference>
<dbReference type="GO" id="GO:0005737">
    <property type="term" value="C:cytoplasm"/>
    <property type="evidence" value="ECO:0007669"/>
    <property type="project" value="UniProtKB-SubCell"/>
</dbReference>
<evidence type="ECO:0000256" key="13">
    <source>
        <dbReference type="RuleBase" id="RU364022"/>
    </source>
</evidence>
<evidence type="ECO:0000256" key="6">
    <source>
        <dbReference type="ARBA" id="ARBA00018464"/>
    </source>
</evidence>
<proteinExistence type="inferred from homology"/>
<keyword evidence="15" id="KW-1185">Reference proteome</keyword>
<reference evidence="14 15" key="1">
    <citation type="submission" date="2018-11" db="EMBL/GenBank/DDBJ databases">
        <title>Genome assembly of Steccherinum ochraceum LE-BIN_3174, the white-rot fungus of the Steccherinaceae family (The Residual Polyporoid clade, Polyporales, Basidiomycota).</title>
        <authorList>
            <person name="Fedorova T.V."/>
            <person name="Glazunova O.A."/>
            <person name="Landesman E.O."/>
            <person name="Moiseenko K.V."/>
            <person name="Psurtseva N.V."/>
            <person name="Savinova O.S."/>
            <person name="Shakhova N.V."/>
            <person name="Tyazhelova T.V."/>
            <person name="Vasina D.V."/>
        </authorList>
    </citation>
    <scope>NUCLEOTIDE SEQUENCE [LARGE SCALE GENOMIC DNA]</scope>
    <source>
        <strain evidence="14 15">LE-BIN_3174</strain>
    </source>
</reference>
<keyword evidence="7 12" id="KW-0028">Amino-acid biosynthesis</keyword>
<dbReference type="InterPro" id="IPR011060">
    <property type="entry name" value="RibuloseP-bd_barrel"/>
</dbReference>
<dbReference type="AlphaFoldDB" id="A0A4R0RCA3"/>
<dbReference type="InterPro" id="IPR013785">
    <property type="entry name" value="Aldolase_TIM"/>
</dbReference>
<dbReference type="Proteomes" id="UP000292702">
    <property type="component" value="Unassembled WGS sequence"/>
</dbReference>
<dbReference type="GO" id="GO:0045271">
    <property type="term" value="C:respiratory chain complex I"/>
    <property type="evidence" value="ECO:0007669"/>
    <property type="project" value="InterPro"/>
</dbReference>
<accession>A0A4R0RCA3</accession>
<dbReference type="EC" id="5.3.1.16" evidence="5 13"/>
<dbReference type="GO" id="GO:0003949">
    <property type="term" value="F:1-(5-phosphoribosyl)-5-[(5-phosphoribosylamino)methylideneamino]imidazole-4-carboxamide isomerase activity"/>
    <property type="evidence" value="ECO:0007669"/>
    <property type="project" value="UniProtKB-EC"/>
</dbReference>
<evidence type="ECO:0000256" key="5">
    <source>
        <dbReference type="ARBA" id="ARBA00012550"/>
    </source>
</evidence>
<dbReference type="InterPro" id="IPR007763">
    <property type="entry name" value="NDUFA12"/>
</dbReference>